<dbReference type="InterPro" id="IPR027417">
    <property type="entry name" value="P-loop_NTPase"/>
</dbReference>
<dbReference type="InterPro" id="IPR041569">
    <property type="entry name" value="AAA_lid_3"/>
</dbReference>
<dbReference type="GO" id="GO:0005737">
    <property type="term" value="C:cytoplasm"/>
    <property type="evidence" value="ECO:0007669"/>
    <property type="project" value="TreeGrafter"/>
</dbReference>
<dbReference type="EMBL" id="CAXIEN010000084">
    <property type="protein sequence ID" value="CAL1275383.1"/>
    <property type="molecule type" value="Genomic_DNA"/>
</dbReference>
<evidence type="ECO:0000256" key="4">
    <source>
        <dbReference type="SAM" id="MobiDB-lite"/>
    </source>
</evidence>
<feature type="compositionally biased region" description="Polar residues" evidence="4">
    <location>
        <begin position="34"/>
        <end position="53"/>
    </location>
</feature>
<protein>
    <recommendedName>
        <fullName evidence="6">AAA+ ATPase domain-containing protein</fullName>
    </recommendedName>
</protein>
<evidence type="ECO:0000256" key="5">
    <source>
        <dbReference type="SAM" id="SignalP"/>
    </source>
</evidence>
<keyword evidence="8" id="KW-1185">Reference proteome</keyword>
<proteinExistence type="predicted"/>
<sequence>MNALCLRSFTLNLLAVLQEIMKAKKGKKKRKSLSDSCNLSYASDTTDQTPQPDKSSEKDVEIPSHFKVLFETDSAESKQVLSKNIIFLHPLIIEAYRSPRYFLAQAVNCIALCVPLPLKRIDKSSAFFPKEDVGFVKEELVKLLPYDEKIKKAHEVSVCFNSQVTIDDDLKEKVLEALMNKRYFCKGMKIKERYLAEFCITKITIKEHELIKDMSSLNISDIQNESLSACDTSYSFDESRPAKLLPCNMNESIADKKKDEQSGELDSLFSCLSLSCREDSLLNNPNKHCVTETQFSEFETQEFFTIDFTTSVSIDSDRNDKATSIDTLAKIGGFKKELQYLRLLINEFLNHERNQGIIISLMLSGPSGIGKTLILQAITNEYNVPVEEISWSSLYARPLPEAKRELHRIFQRINNRDQCIILIDDFQYLCPKIGDAESDTISRLLSYLIDNCVANHVVIIATTNTSDYDDSVLRGRNILKEINLKLPDLNDREEILNSLLITKQHNLSDKEIKDIADHSQGFTGRDLSDMLDDAETIQALRTQNQEKYDNTITFFNVNQALKLKKSSIVESSVKIKEVKWSDIGGMKHIKEELLEAIEGPLKYPELYKHYDIPSCRGILLYGPPGCSKTMIAKALATECNLNFISKNVSDIHNKYVGESEKAVENLFLMARAKSPCIIFLDEIDALVPDRESSGGSGVEERVVKTFLTEMDGIEELHDVLILAATNRPDRLDKAFLRQGRINYFIYVPLPDTDTRDEILRLRMKNRTVSDDFDFKYLAAKTEGYSGAEIVQICNEAAFLLLAEDMECQSPVFTLKHMEKAIKNIIPRTTKEMLDFYEKFKS</sequence>
<dbReference type="AlphaFoldDB" id="A0AAV1ZU49"/>
<dbReference type="Pfam" id="PF00004">
    <property type="entry name" value="AAA"/>
    <property type="match status" value="2"/>
</dbReference>
<evidence type="ECO:0000256" key="1">
    <source>
        <dbReference type="ARBA" id="ARBA00022737"/>
    </source>
</evidence>
<evidence type="ECO:0000256" key="2">
    <source>
        <dbReference type="ARBA" id="ARBA00022741"/>
    </source>
</evidence>
<feature type="region of interest" description="Disordered" evidence="4">
    <location>
        <begin position="34"/>
        <end position="60"/>
    </location>
</feature>
<feature type="chain" id="PRO_5043415912" description="AAA+ ATPase domain-containing protein" evidence="5">
    <location>
        <begin position="19"/>
        <end position="841"/>
    </location>
</feature>
<accession>A0AAV1ZU49</accession>
<evidence type="ECO:0000259" key="6">
    <source>
        <dbReference type="SMART" id="SM00382"/>
    </source>
</evidence>
<dbReference type="Gene3D" id="3.40.50.300">
    <property type="entry name" value="P-loop containing nucleotide triphosphate hydrolases"/>
    <property type="match status" value="2"/>
</dbReference>
<keyword evidence="1" id="KW-0677">Repeat</keyword>
<dbReference type="PROSITE" id="PS00674">
    <property type="entry name" value="AAA"/>
    <property type="match status" value="1"/>
</dbReference>
<dbReference type="Proteomes" id="UP001497382">
    <property type="component" value="Unassembled WGS sequence"/>
</dbReference>
<feature type="domain" description="AAA+ ATPase" evidence="6">
    <location>
        <begin position="614"/>
        <end position="751"/>
    </location>
</feature>
<dbReference type="InterPro" id="IPR003593">
    <property type="entry name" value="AAA+_ATPase"/>
</dbReference>
<keyword evidence="2" id="KW-0547">Nucleotide-binding</keyword>
<dbReference type="CDD" id="cd19481">
    <property type="entry name" value="RecA-like_protease"/>
    <property type="match status" value="1"/>
</dbReference>
<dbReference type="InterPro" id="IPR003959">
    <property type="entry name" value="ATPase_AAA_core"/>
</dbReference>
<keyword evidence="3" id="KW-0067">ATP-binding</keyword>
<evidence type="ECO:0000313" key="7">
    <source>
        <dbReference type="EMBL" id="CAL1275383.1"/>
    </source>
</evidence>
<dbReference type="GO" id="GO:0005524">
    <property type="term" value="F:ATP binding"/>
    <property type="evidence" value="ECO:0007669"/>
    <property type="project" value="UniProtKB-KW"/>
</dbReference>
<dbReference type="PANTHER" id="PTHR23077:SF27">
    <property type="entry name" value="ATPASE FAMILY GENE 2 PROTEIN HOMOLOG A"/>
    <property type="match status" value="1"/>
</dbReference>
<dbReference type="InterPro" id="IPR003960">
    <property type="entry name" value="ATPase_AAA_CS"/>
</dbReference>
<dbReference type="InterPro" id="IPR050168">
    <property type="entry name" value="AAA_ATPase_domain"/>
</dbReference>
<dbReference type="SUPFAM" id="SSF52540">
    <property type="entry name" value="P-loop containing nucleoside triphosphate hydrolases"/>
    <property type="match status" value="2"/>
</dbReference>
<dbReference type="FunFam" id="3.40.50.300:FF:000018">
    <property type="entry name" value="Cell division control 48"/>
    <property type="match status" value="1"/>
</dbReference>
<name>A0AAV1ZU49_9ARAC</name>
<keyword evidence="5" id="KW-0732">Signal</keyword>
<dbReference type="PANTHER" id="PTHR23077">
    <property type="entry name" value="AAA-FAMILY ATPASE"/>
    <property type="match status" value="1"/>
</dbReference>
<evidence type="ECO:0000256" key="3">
    <source>
        <dbReference type="ARBA" id="ARBA00022840"/>
    </source>
</evidence>
<organism evidence="7 8">
    <name type="scientific">Larinioides sclopetarius</name>
    <dbReference type="NCBI Taxonomy" id="280406"/>
    <lineage>
        <taxon>Eukaryota</taxon>
        <taxon>Metazoa</taxon>
        <taxon>Ecdysozoa</taxon>
        <taxon>Arthropoda</taxon>
        <taxon>Chelicerata</taxon>
        <taxon>Arachnida</taxon>
        <taxon>Araneae</taxon>
        <taxon>Araneomorphae</taxon>
        <taxon>Entelegynae</taxon>
        <taxon>Araneoidea</taxon>
        <taxon>Araneidae</taxon>
        <taxon>Larinioides</taxon>
    </lineage>
</organism>
<evidence type="ECO:0000313" key="8">
    <source>
        <dbReference type="Proteomes" id="UP001497382"/>
    </source>
</evidence>
<dbReference type="SMART" id="SM00382">
    <property type="entry name" value="AAA"/>
    <property type="match status" value="2"/>
</dbReference>
<feature type="signal peptide" evidence="5">
    <location>
        <begin position="1"/>
        <end position="18"/>
    </location>
</feature>
<feature type="domain" description="AAA+ ATPase" evidence="6">
    <location>
        <begin position="357"/>
        <end position="488"/>
    </location>
</feature>
<dbReference type="GO" id="GO:0016887">
    <property type="term" value="F:ATP hydrolysis activity"/>
    <property type="evidence" value="ECO:0007669"/>
    <property type="project" value="InterPro"/>
</dbReference>
<gene>
    <name evidence="7" type="ORF">LARSCL_LOCUS8037</name>
</gene>
<comment type="caution">
    <text evidence="7">The sequence shown here is derived from an EMBL/GenBank/DDBJ whole genome shotgun (WGS) entry which is preliminary data.</text>
</comment>
<reference evidence="7 8" key="1">
    <citation type="submission" date="2024-04" db="EMBL/GenBank/DDBJ databases">
        <authorList>
            <person name="Rising A."/>
            <person name="Reimegard J."/>
            <person name="Sonavane S."/>
            <person name="Akerstrom W."/>
            <person name="Nylinder S."/>
            <person name="Hedman E."/>
            <person name="Kallberg Y."/>
        </authorList>
    </citation>
    <scope>NUCLEOTIDE SEQUENCE [LARGE SCALE GENOMIC DNA]</scope>
</reference>
<dbReference type="Pfam" id="PF17862">
    <property type="entry name" value="AAA_lid_3"/>
    <property type="match status" value="1"/>
</dbReference>
<dbReference type="Gene3D" id="1.10.8.60">
    <property type="match status" value="2"/>
</dbReference>